<dbReference type="AlphaFoldDB" id="A0A2P5D6H7"/>
<comment type="caution">
    <text evidence="1">The sequence shown here is derived from an EMBL/GenBank/DDBJ whole genome shotgun (WGS) entry which is preliminary data.</text>
</comment>
<proteinExistence type="predicted"/>
<dbReference type="EMBL" id="JXTB01000059">
    <property type="protein sequence ID" value="PON68910.1"/>
    <property type="molecule type" value="Genomic_DNA"/>
</dbReference>
<dbReference type="OrthoDB" id="10294888at2759"/>
<name>A0A2P5D6H7_PARAD</name>
<feature type="non-terminal residue" evidence="1">
    <location>
        <position position="1"/>
    </location>
</feature>
<reference evidence="2" key="1">
    <citation type="submission" date="2016-06" db="EMBL/GenBank/DDBJ databases">
        <title>Parallel loss of symbiosis genes in relatives of nitrogen-fixing non-legume Parasponia.</title>
        <authorList>
            <person name="Van Velzen R."/>
            <person name="Holmer R."/>
            <person name="Bu F."/>
            <person name="Rutten L."/>
            <person name="Van Zeijl A."/>
            <person name="Liu W."/>
            <person name="Santuari L."/>
            <person name="Cao Q."/>
            <person name="Sharma T."/>
            <person name="Shen D."/>
            <person name="Roswanjaya Y."/>
            <person name="Wardhani T."/>
            <person name="Kalhor M.S."/>
            <person name="Jansen J."/>
            <person name="Van den Hoogen J."/>
            <person name="Gungor B."/>
            <person name="Hartog M."/>
            <person name="Hontelez J."/>
            <person name="Verver J."/>
            <person name="Yang W.-C."/>
            <person name="Schijlen E."/>
            <person name="Repin R."/>
            <person name="Schilthuizen M."/>
            <person name="Schranz E."/>
            <person name="Heidstra R."/>
            <person name="Miyata K."/>
            <person name="Fedorova E."/>
            <person name="Kohlen W."/>
            <person name="Bisseling T."/>
            <person name="Smit S."/>
            <person name="Geurts R."/>
        </authorList>
    </citation>
    <scope>NUCLEOTIDE SEQUENCE [LARGE SCALE GENOMIC DNA]</scope>
    <source>
        <strain evidence="2">cv. WU1-14</strain>
    </source>
</reference>
<accession>A0A2P5D6H7</accession>
<evidence type="ECO:0000313" key="1">
    <source>
        <dbReference type="EMBL" id="PON68910.1"/>
    </source>
</evidence>
<protein>
    <submittedName>
        <fullName evidence="1">Uncharacterized protein</fullName>
    </submittedName>
</protein>
<organism evidence="1 2">
    <name type="scientific">Parasponia andersonii</name>
    <name type="common">Sponia andersonii</name>
    <dbReference type="NCBI Taxonomy" id="3476"/>
    <lineage>
        <taxon>Eukaryota</taxon>
        <taxon>Viridiplantae</taxon>
        <taxon>Streptophyta</taxon>
        <taxon>Embryophyta</taxon>
        <taxon>Tracheophyta</taxon>
        <taxon>Spermatophyta</taxon>
        <taxon>Magnoliopsida</taxon>
        <taxon>eudicotyledons</taxon>
        <taxon>Gunneridae</taxon>
        <taxon>Pentapetalae</taxon>
        <taxon>rosids</taxon>
        <taxon>fabids</taxon>
        <taxon>Rosales</taxon>
        <taxon>Cannabaceae</taxon>
        <taxon>Parasponia</taxon>
    </lineage>
</organism>
<dbReference type="Proteomes" id="UP000237105">
    <property type="component" value="Unassembled WGS sequence"/>
</dbReference>
<gene>
    <name evidence="1" type="ORF">PanWU01x14_092270</name>
</gene>
<sequence length="108" mass="12524">LHTSNDKEASTKCEKVRFEIVHNQYHLLDGGDDPLGEFEYVTLLDSELDGRDGGHHQLAIDADYSCGGFSCTRKRYRGFSHARKCEKTSERFDFLVIEDWIQNLVWRV</sequence>
<evidence type="ECO:0000313" key="2">
    <source>
        <dbReference type="Proteomes" id="UP000237105"/>
    </source>
</evidence>
<keyword evidence="2" id="KW-1185">Reference proteome</keyword>